<name>A0A2H0LX08_9BACT</name>
<comment type="caution">
    <text evidence="1">The sequence shown here is derived from an EMBL/GenBank/DDBJ whole genome shotgun (WGS) entry which is preliminary data.</text>
</comment>
<gene>
    <name evidence="1" type="ORF">COV72_05705</name>
</gene>
<accession>A0A2H0LX08</accession>
<evidence type="ECO:0000313" key="2">
    <source>
        <dbReference type="Proteomes" id="UP000229641"/>
    </source>
</evidence>
<evidence type="ECO:0000313" key="1">
    <source>
        <dbReference type="EMBL" id="PIQ88938.1"/>
    </source>
</evidence>
<dbReference type="EMBL" id="PCWA01000082">
    <property type="protein sequence ID" value="PIQ88938.1"/>
    <property type="molecule type" value="Genomic_DNA"/>
</dbReference>
<dbReference type="Proteomes" id="UP000229641">
    <property type="component" value="Unassembled WGS sequence"/>
</dbReference>
<proteinExistence type="predicted"/>
<sequence>MGIKYKITPRIISYIVRVKKRTSEFSCRKIALLVSKKFRVNVSKSAVNKVLQQAELTSKIGRRPRKDEGLQLIDKNQELVDMAGCVFLLAADDELKLSERIVRALFPEKSDRIIVKKILYFRALLLIRLFNITSDNTNTYINNALWMILGQRINQPIISRFSVKISELLPGLDLKKLKADLVRYAHFGLIDGSVFYIDAQFKCIWPSPDMPDNLITTSYISNSYIKSMFLKSRMPIILLCPGKDITKEVCNFILSCQGVELKNISRILLHGGIKELAKFSYIPVQKRKFIFGLFPQQQAKHRIHLERLVRSVKGFSSDKKEYFIQDGRIILSQHLIQQDITLRAGLLKNHHKDRSGILMLTNIPREEKSIEDIALMYLNRWPEPEQSFRDINAPIRKAEINEEITLYNYNIYNTLDNFLDAVLETLNFYNKARFFSPASAKSSLSDMKEAVYALSGRFNISMGKVLIELLLTRSHKINFQDLSHAAVKLNEADLDFFGKRLVLQVKLSKHI</sequence>
<dbReference type="AlphaFoldDB" id="A0A2H0LX08"/>
<organism evidence="1 2">
    <name type="scientific">Candidatus Ghiorseimicrobium undicola</name>
    <dbReference type="NCBI Taxonomy" id="1974746"/>
    <lineage>
        <taxon>Bacteria</taxon>
        <taxon>Pseudomonadati</taxon>
        <taxon>Candidatus Omnitrophota</taxon>
        <taxon>Candidatus Ghiorseimicrobium</taxon>
    </lineage>
</organism>
<reference evidence="1 2" key="1">
    <citation type="submission" date="2017-09" db="EMBL/GenBank/DDBJ databases">
        <title>Depth-based differentiation of microbial function through sediment-hosted aquifers and enrichment of novel symbionts in the deep terrestrial subsurface.</title>
        <authorList>
            <person name="Probst A.J."/>
            <person name="Ladd B."/>
            <person name="Jarett J.K."/>
            <person name="Geller-Mcgrath D.E."/>
            <person name="Sieber C.M."/>
            <person name="Emerson J.B."/>
            <person name="Anantharaman K."/>
            <person name="Thomas B.C."/>
            <person name="Malmstrom R."/>
            <person name="Stieglmeier M."/>
            <person name="Klingl A."/>
            <person name="Woyke T."/>
            <person name="Ryan C.M."/>
            <person name="Banfield J.F."/>
        </authorList>
    </citation>
    <scope>NUCLEOTIDE SEQUENCE [LARGE SCALE GENOMIC DNA]</scope>
    <source>
        <strain evidence="1">CG11_big_fil_rev_8_21_14_0_20_42_13</strain>
    </source>
</reference>
<protein>
    <submittedName>
        <fullName evidence="1">Uncharacterized protein</fullName>
    </submittedName>
</protein>